<feature type="compositionally biased region" description="Pro residues" evidence="1">
    <location>
        <begin position="95"/>
        <end position="107"/>
    </location>
</feature>
<protein>
    <submittedName>
        <fullName evidence="2">Uncharacterized protein</fullName>
    </submittedName>
</protein>
<gene>
    <name evidence="2" type="ORF">PHLGIDRAFT_113992</name>
</gene>
<organism evidence="2 3">
    <name type="scientific">Phlebiopsis gigantea (strain 11061_1 CR5-6)</name>
    <name type="common">White-rot fungus</name>
    <name type="synonym">Peniophora gigantea</name>
    <dbReference type="NCBI Taxonomy" id="745531"/>
    <lineage>
        <taxon>Eukaryota</taxon>
        <taxon>Fungi</taxon>
        <taxon>Dikarya</taxon>
        <taxon>Basidiomycota</taxon>
        <taxon>Agaricomycotina</taxon>
        <taxon>Agaricomycetes</taxon>
        <taxon>Polyporales</taxon>
        <taxon>Phanerochaetaceae</taxon>
        <taxon>Phlebiopsis</taxon>
    </lineage>
</organism>
<name>A0A0C3SFJ9_PHLG1</name>
<feature type="region of interest" description="Disordered" evidence="1">
    <location>
        <begin position="87"/>
        <end position="114"/>
    </location>
</feature>
<reference evidence="2 3" key="1">
    <citation type="journal article" date="2014" name="PLoS Genet.">
        <title>Analysis of the Phlebiopsis gigantea genome, transcriptome and secretome provides insight into its pioneer colonization strategies of wood.</title>
        <authorList>
            <person name="Hori C."/>
            <person name="Ishida T."/>
            <person name="Igarashi K."/>
            <person name="Samejima M."/>
            <person name="Suzuki H."/>
            <person name="Master E."/>
            <person name="Ferreira P."/>
            <person name="Ruiz-Duenas F.J."/>
            <person name="Held B."/>
            <person name="Canessa P."/>
            <person name="Larrondo L.F."/>
            <person name="Schmoll M."/>
            <person name="Druzhinina I.S."/>
            <person name="Kubicek C.P."/>
            <person name="Gaskell J.A."/>
            <person name="Kersten P."/>
            <person name="St John F."/>
            <person name="Glasner J."/>
            <person name="Sabat G."/>
            <person name="Splinter BonDurant S."/>
            <person name="Syed K."/>
            <person name="Yadav J."/>
            <person name="Mgbeahuruike A.C."/>
            <person name="Kovalchuk A."/>
            <person name="Asiegbu F.O."/>
            <person name="Lackner G."/>
            <person name="Hoffmeister D."/>
            <person name="Rencoret J."/>
            <person name="Gutierrez A."/>
            <person name="Sun H."/>
            <person name="Lindquist E."/>
            <person name="Barry K."/>
            <person name="Riley R."/>
            <person name="Grigoriev I.V."/>
            <person name="Henrissat B."/>
            <person name="Kues U."/>
            <person name="Berka R.M."/>
            <person name="Martinez A.T."/>
            <person name="Covert S.F."/>
            <person name="Blanchette R.A."/>
            <person name="Cullen D."/>
        </authorList>
    </citation>
    <scope>NUCLEOTIDE SEQUENCE [LARGE SCALE GENOMIC DNA]</scope>
    <source>
        <strain evidence="2 3">11061_1 CR5-6</strain>
    </source>
</reference>
<sequence length="211" mass="23380">MDKSLGLQGFPHSLRVDGALAWTQSAEAWFLQVPSVPNMYQELYGRQGPWRTHDRRACPTPTPPLRLRSWPARAQQTEALLLRVVQTPLLRPKQPRPPPALVDPPTPRQRVPGTGLRPRLRIERASHRPPGEQDTSVGRFAIAADGGRVITDAATARTRPAAPPCRPSGRPRTRGTAARTIYVYKDSYCTCETPRSLSLALMQGAARQLES</sequence>
<keyword evidence="3" id="KW-1185">Reference proteome</keyword>
<accession>A0A0C3SFJ9</accession>
<proteinExistence type="predicted"/>
<evidence type="ECO:0000313" key="3">
    <source>
        <dbReference type="Proteomes" id="UP000053257"/>
    </source>
</evidence>
<dbReference type="AlphaFoldDB" id="A0A0C3SFJ9"/>
<evidence type="ECO:0000256" key="1">
    <source>
        <dbReference type="SAM" id="MobiDB-lite"/>
    </source>
</evidence>
<evidence type="ECO:0000313" key="2">
    <source>
        <dbReference type="EMBL" id="KIP12215.1"/>
    </source>
</evidence>
<dbReference type="EMBL" id="KN840441">
    <property type="protein sequence ID" value="KIP12215.1"/>
    <property type="molecule type" value="Genomic_DNA"/>
</dbReference>
<dbReference type="HOGENOM" id="CLU_1305261_0_0_1"/>
<dbReference type="Proteomes" id="UP000053257">
    <property type="component" value="Unassembled WGS sequence"/>
</dbReference>